<evidence type="ECO:0008006" key="3">
    <source>
        <dbReference type="Google" id="ProtNLM"/>
    </source>
</evidence>
<protein>
    <recommendedName>
        <fullName evidence="3">Secreted protein</fullName>
    </recommendedName>
</protein>
<dbReference type="RefSeq" id="WP_354011669.1">
    <property type="nucleotide sequence ID" value="NZ_JBEWTA010000003.1"/>
</dbReference>
<name>A0ABV2SAS3_9GAMM</name>
<evidence type="ECO:0000313" key="2">
    <source>
        <dbReference type="Proteomes" id="UP001549366"/>
    </source>
</evidence>
<gene>
    <name evidence="1" type="ORF">V5J35_000059</name>
</gene>
<evidence type="ECO:0000313" key="1">
    <source>
        <dbReference type="EMBL" id="MET4754867.1"/>
    </source>
</evidence>
<accession>A0ABV2SAS3</accession>
<dbReference type="EMBL" id="JBEWTB010000001">
    <property type="protein sequence ID" value="MET4754867.1"/>
    <property type="molecule type" value="Genomic_DNA"/>
</dbReference>
<reference evidence="1 2" key="1">
    <citation type="submission" date="2024-06" db="EMBL/GenBank/DDBJ databases">
        <title>Genomic Encyclopedia of Type Strains, Phase V (KMG-V): Genome sequencing to study the core and pangenomes of soil and plant-associated prokaryotes.</title>
        <authorList>
            <person name="Whitman W."/>
        </authorList>
    </citation>
    <scope>NUCLEOTIDE SEQUENCE [LARGE SCALE GENOMIC DNA]</scope>
    <source>
        <strain evidence="1 2">NE40</strain>
    </source>
</reference>
<comment type="caution">
    <text evidence="1">The sequence shown here is derived from an EMBL/GenBank/DDBJ whole genome shotgun (WGS) entry which is preliminary data.</text>
</comment>
<dbReference type="Pfam" id="PF22011">
    <property type="entry name" value="DUF6931"/>
    <property type="match status" value="1"/>
</dbReference>
<dbReference type="InterPro" id="IPR053855">
    <property type="entry name" value="DUF6931"/>
</dbReference>
<organism evidence="1 2">
    <name type="scientific">Endozoicomonas lisbonensis</name>
    <dbReference type="NCBI Taxonomy" id="3120522"/>
    <lineage>
        <taxon>Bacteria</taxon>
        <taxon>Pseudomonadati</taxon>
        <taxon>Pseudomonadota</taxon>
        <taxon>Gammaproteobacteria</taxon>
        <taxon>Oceanospirillales</taxon>
        <taxon>Endozoicomonadaceae</taxon>
        <taxon>Endozoicomonas</taxon>
    </lineage>
</organism>
<dbReference type="Proteomes" id="UP001549366">
    <property type="component" value="Unassembled WGS sequence"/>
</dbReference>
<keyword evidence="2" id="KW-1185">Reference proteome</keyword>
<proteinExistence type="predicted"/>
<sequence length="208" mass="23146">MPALKKLDTRRASQVTSRYELDDELEPLLTEDMTPEAFIRVLLEQQHYLECARFLAHALPKREGIWWACLAARFTHTPDTDALQQRTLQVAESWVRNPTEELRQQAEKLAILGKYKTPDCWVATAAFWSVGSIADEGAPPMAAPPYLYAHAVTGAIGLAAVAESEEAINRNYQRFLSQGLDLARGGKGMIHDDVLSLLDAPEMDPATV</sequence>